<feature type="compositionally biased region" description="Low complexity" evidence="5">
    <location>
        <begin position="762"/>
        <end position="772"/>
    </location>
</feature>
<feature type="region of interest" description="Disordered" evidence="5">
    <location>
        <begin position="419"/>
        <end position="447"/>
    </location>
</feature>
<dbReference type="PANTHER" id="PTHR13859:SF25">
    <property type="entry name" value="ARGININE-GLUTAMIC ACID DIPEPTIDE REPEAT PROTEIN"/>
    <property type="match status" value="1"/>
</dbReference>
<dbReference type="InterPro" id="IPR057712">
    <property type="entry name" value="DUF7952"/>
</dbReference>
<dbReference type="InterPro" id="IPR056067">
    <property type="entry name" value="DUF7650"/>
</dbReference>
<dbReference type="PANTHER" id="PTHR13859">
    <property type="entry name" value="ATROPHIN-RELATED"/>
    <property type="match status" value="1"/>
</dbReference>
<gene>
    <name evidence="8" type="ORF">TAV2_LOCUS185</name>
</gene>
<dbReference type="Pfam" id="PF24662">
    <property type="entry name" value="DUF7650"/>
    <property type="match status" value="1"/>
</dbReference>
<evidence type="ECO:0000256" key="2">
    <source>
        <dbReference type="ARBA" id="ARBA00023015"/>
    </source>
</evidence>
<feature type="region of interest" description="Disordered" evidence="5">
    <location>
        <begin position="108"/>
        <end position="129"/>
    </location>
</feature>
<dbReference type="FunFam" id="1.10.10.60:FF:000374">
    <property type="entry name" value="Arginine-glutamic acid dipeptide repeat protein"/>
    <property type="match status" value="1"/>
</dbReference>
<feature type="compositionally biased region" description="Basic and acidic residues" evidence="5">
    <location>
        <begin position="719"/>
        <end position="734"/>
    </location>
</feature>
<feature type="compositionally biased region" description="Basic and acidic residues" evidence="5">
    <location>
        <begin position="485"/>
        <end position="495"/>
    </location>
</feature>
<evidence type="ECO:0000313" key="9">
    <source>
        <dbReference type="Proteomes" id="UP000836841"/>
    </source>
</evidence>
<evidence type="ECO:0000256" key="1">
    <source>
        <dbReference type="ARBA" id="ARBA00004123"/>
    </source>
</evidence>
<keyword evidence="3" id="KW-0804">Transcription</keyword>
<evidence type="ECO:0000259" key="7">
    <source>
        <dbReference type="Pfam" id="PF25826"/>
    </source>
</evidence>
<keyword evidence="2" id="KW-0805">Transcription regulation</keyword>
<name>A0AAU9RHW4_THLAR</name>
<evidence type="ECO:0000256" key="3">
    <source>
        <dbReference type="ARBA" id="ARBA00023163"/>
    </source>
</evidence>
<comment type="subcellular location">
    <subcellularLocation>
        <location evidence="1">Nucleus</location>
    </subcellularLocation>
</comment>
<keyword evidence="9" id="KW-1185">Reference proteome</keyword>
<evidence type="ECO:0000259" key="6">
    <source>
        <dbReference type="Pfam" id="PF24662"/>
    </source>
</evidence>
<feature type="domain" description="DUF7650" evidence="6">
    <location>
        <begin position="316"/>
        <end position="403"/>
    </location>
</feature>
<organism evidence="8 9">
    <name type="scientific">Thlaspi arvense</name>
    <name type="common">Field penny-cress</name>
    <dbReference type="NCBI Taxonomy" id="13288"/>
    <lineage>
        <taxon>Eukaryota</taxon>
        <taxon>Viridiplantae</taxon>
        <taxon>Streptophyta</taxon>
        <taxon>Embryophyta</taxon>
        <taxon>Tracheophyta</taxon>
        <taxon>Spermatophyta</taxon>
        <taxon>Magnoliopsida</taxon>
        <taxon>eudicotyledons</taxon>
        <taxon>Gunneridae</taxon>
        <taxon>Pentapetalae</taxon>
        <taxon>rosids</taxon>
        <taxon>malvids</taxon>
        <taxon>Brassicales</taxon>
        <taxon>Brassicaceae</taxon>
        <taxon>Thlaspideae</taxon>
        <taxon>Thlaspi</taxon>
    </lineage>
</organism>
<reference evidence="8 9" key="1">
    <citation type="submission" date="2022-03" db="EMBL/GenBank/DDBJ databases">
        <authorList>
            <person name="Nunn A."/>
            <person name="Chopra R."/>
            <person name="Nunn A."/>
            <person name="Contreras Garrido A."/>
        </authorList>
    </citation>
    <scope>NUCLEOTIDE SEQUENCE [LARGE SCALE GENOMIC DNA]</scope>
</reference>
<dbReference type="Gene3D" id="1.10.10.60">
    <property type="entry name" value="Homeodomain-like"/>
    <property type="match status" value="1"/>
</dbReference>
<dbReference type="Proteomes" id="UP000836841">
    <property type="component" value="Chromosome 1"/>
</dbReference>
<dbReference type="EMBL" id="OU466857">
    <property type="protein sequence ID" value="CAH2038512.1"/>
    <property type="molecule type" value="Genomic_DNA"/>
</dbReference>
<feature type="region of interest" description="Disordered" evidence="5">
    <location>
        <begin position="484"/>
        <end position="504"/>
    </location>
</feature>
<evidence type="ECO:0008006" key="10">
    <source>
        <dbReference type="Google" id="ProtNLM"/>
    </source>
</evidence>
<dbReference type="SUPFAM" id="SSF46689">
    <property type="entry name" value="Homeodomain-like"/>
    <property type="match status" value="1"/>
</dbReference>
<evidence type="ECO:0000313" key="8">
    <source>
        <dbReference type="EMBL" id="CAH2038512.1"/>
    </source>
</evidence>
<proteinExistence type="predicted"/>
<dbReference type="GO" id="GO:0003714">
    <property type="term" value="F:transcription corepressor activity"/>
    <property type="evidence" value="ECO:0007669"/>
    <property type="project" value="TreeGrafter"/>
</dbReference>
<feature type="region of interest" description="Disordered" evidence="5">
    <location>
        <begin position="697"/>
        <end position="866"/>
    </location>
</feature>
<dbReference type="InterPro" id="IPR009057">
    <property type="entry name" value="Homeodomain-like_sf"/>
</dbReference>
<dbReference type="Pfam" id="PF25826">
    <property type="entry name" value="DUF7952"/>
    <property type="match status" value="1"/>
</dbReference>
<feature type="compositionally biased region" description="Polar residues" evidence="5">
    <location>
        <begin position="705"/>
        <end position="717"/>
    </location>
</feature>
<feature type="compositionally biased region" description="Polar residues" evidence="5">
    <location>
        <begin position="773"/>
        <end position="796"/>
    </location>
</feature>
<feature type="compositionally biased region" description="Basic and acidic residues" evidence="5">
    <location>
        <begin position="116"/>
        <end position="128"/>
    </location>
</feature>
<dbReference type="AlphaFoldDB" id="A0AAU9RHW4"/>
<accession>A0AAU9RHW4</accession>
<feature type="domain" description="DUF7952" evidence="7">
    <location>
        <begin position="144"/>
        <end position="275"/>
    </location>
</feature>
<protein>
    <recommendedName>
        <fullName evidence="10">SANT domain-containing protein</fullName>
    </recommendedName>
</protein>
<evidence type="ECO:0000256" key="5">
    <source>
        <dbReference type="SAM" id="MobiDB-lite"/>
    </source>
</evidence>
<evidence type="ECO:0000256" key="4">
    <source>
        <dbReference type="ARBA" id="ARBA00023242"/>
    </source>
</evidence>
<keyword evidence="4" id="KW-0539">Nucleus</keyword>
<sequence length="938" mass="104758">MALLMDEEHSLVEETAVMEDSSDVEFAFGDPLVEPRVGDEFQIEIPPMMSASKRAAYLSTPLALDDSSYSFLTGLPVQVMWMDKHKKGQGNGDDNVDMNQSLRSFKTRRSRCSAKMRGESDKNSESKKQRLNLEVVPEIPSSSWEDSEVASFVLGLYTFGKNFTQVKKFMEKKGTGDIMLFYYGKFYNSAKFHSWSESRKKRNRKCVYGRKLYSGWRQQQLLSRLIPSIPDESQKQMLVDVSKSFAEGNITLEKYVSAMKDLVGLKLLVDAVAIGKEKEDLTVLAAGPVKTKPWFTVSPKTSSVPGLGAYTSLTSADIINQLTGSSRLSKARCNDIFWEAVWPRLLARGWHSEQPKDRGYFTSKDNIVFIVPGVKRFSRGELVKGDHYFDSVSDILTKVALEPDLLEFEAGGAPANDFVVAENSSDKSDEESSPSDSRRHRYLRSPCSNRGTQSMKFTVVDTSLAAGGKLCDIRNLNAESLVSEPKTRVGDKDSSVVETSLDSQNVEKSQVMPLDTKNQVVDPMRFTIIDTSLNHREKLSGFRRWRHLPDDDTNRGAVGADPSIKEEETLEKIKDPSKRLIKHKYTQRAETDYHSVSSAPLLKRRRLSACIRRDKSLSRESPVFEHVPVDDMKRTVCPEPDHLSLCAVHHQNSTREAMSEDKERDDTVLSVDDMNLKSDQSQWTGTGPSSSLVEVQEMSEVEPNGLSSISGADSNCSPEEIRTSPELISSEKEPNGFCSVSDSGKKCASNDLEREQAVEPPSVSGSNISSSSNDLGTTQELGSSEQQQHGQQTNTDGPRRQSTRKRPLTTRALEALESGFFTTKRMKSTAQPRKRESSRKKKQTAKACNRAQLLPDNESADLEQRGEDGSIFAKKATACKPWDQVEDQKPSFLQNGATTESKAVDRRQDLKPVLTEHPKLPPIVLKLSFKRSREASET</sequence>
<dbReference type="GO" id="GO:0005634">
    <property type="term" value="C:nucleus"/>
    <property type="evidence" value="ECO:0007669"/>
    <property type="project" value="UniProtKB-SubCell"/>
</dbReference>